<keyword evidence="7" id="KW-0862">Zinc</keyword>
<dbReference type="GO" id="GO:0070497">
    <property type="term" value="F:6-carboxytetrahydropterin synthase activity"/>
    <property type="evidence" value="ECO:0007669"/>
    <property type="project" value="UniProtKB-EC"/>
</dbReference>
<name>A0A286RJ50_9BACT</name>
<evidence type="ECO:0000313" key="12">
    <source>
        <dbReference type="Proteomes" id="UP000215086"/>
    </source>
</evidence>
<comment type="catalytic activity">
    <reaction evidence="10">
        <text>7,8-dihydroneopterin 3'-triphosphate + H2O = 6-carboxy-5,6,7,8-tetrahydropterin + triphosphate + acetaldehyde + 2 H(+)</text>
        <dbReference type="Rhea" id="RHEA:27966"/>
        <dbReference type="ChEBI" id="CHEBI:15343"/>
        <dbReference type="ChEBI" id="CHEBI:15377"/>
        <dbReference type="ChEBI" id="CHEBI:15378"/>
        <dbReference type="ChEBI" id="CHEBI:18036"/>
        <dbReference type="ChEBI" id="CHEBI:58462"/>
        <dbReference type="ChEBI" id="CHEBI:61032"/>
        <dbReference type="EC" id="4.1.2.50"/>
    </reaction>
</comment>
<evidence type="ECO:0000256" key="7">
    <source>
        <dbReference type="ARBA" id="ARBA00022833"/>
    </source>
</evidence>
<keyword evidence="6" id="KW-0479">Metal-binding</keyword>
<dbReference type="KEGG" id="ttf:THTE_3393"/>
<evidence type="ECO:0000256" key="3">
    <source>
        <dbReference type="ARBA" id="ARBA00008900"/>
    </source>
</evidence>
<dbReference type="PANTHER" id="PTHR12589:SF7">
    <property type="entry name" value="6-PYRUVOYL TETRAHYDROBIOPTERIN SYNTHASE"/>
    <property type="match status" value="1"/>
</dbReference>
<dbReference type="SUPFAM" id="SSF55620">
    <property type="entry name" value="Tetrahydrobiopterin biosynthesis enzymes-like"/>
    <property type="match status" value="1"/>
</dbReference>
<keyword evidence="12" id="KW-1185">Reference proteome</keyword>
<evidence type="ECO:0000256" key="5">
    <source>
        <dbReference type="ARBA" id="ARBA00018141"/>
    </source>
</evidence>
<accession>A0A286RJ50</accession>
<evidence type="ECO:0000256" key="10">
    <source>
        <dbReference type="ARBA" id="ARBA00048807"/>
    </source>
</evidence>
<dbReference type="EC" id="4.1.2.50" evidence="4"/>
<dbReference type="EMBL" id="CP018477">
    <property type="protein sequence ID" value="ASV75995.1"/>
    <property type="molecule type" value="Genomic_DNA"/>
</dbReference>
<dbReference type="PANTHER" id="PTHR12589">
    <property type="entry name" value="PYRUVOYL TETRAHYDROBIOPTERIN SYNTHASE"/>
    <property type="match status" value="1"/>
</dbReference>
<dbReference type="RefSeq" id="WP_157732091.1">
    <property type="nucleotide sequence ID" value="NZ_CP018477.1"/>
</dbReference>
<comment type="cofactor">
    <cofactor evidence="1">
        <name>Zn(2+)</name>
        <dbReference type="ChEBI" id="CHEBI:29105"/>
    </cofactor>
</comment>
<evidence type="ECO:0000256" key="9">
    <source>
        <dbReference type="ARBA" id="ARBA00031449"/>
    </source>
</evidence>
<proteinExistence type="inferred from homology"/>
<evidence type="ECO:0000256" key="2">
    <source>
        <dbReference type="ARBA" id="ARBA00005061"/>
    </source>
</evidence>
<dbReference type="Gene3D" id="3.30.479.10">
    <property type="entry name" value="6-pyruvoyl tetrahydropterin synthase/QueD"/>
    <property type="match status" value="1"/>
</dbReference>
<dbReference type="OrthoDB" id="9804698at2"/>
<protein>
    <recommendedName>
        <fullName evidence="5">6-carboxy-5,6,7,8-tetrahydropterin synthase</fullName>
        <ecNumber evidence="4">4.1.2.50</ecNumber>
    </recommendedName>
    <alternativeName>
        <fullName evidence="9">Queuosine biosynthesis protein QueD</fullName>
    </alternativeName>
</protein>
<evidence type="ECO:0000256" key="1">
    <source>
        <dbReference type="ARBA" id="ARBA00001947"/>
    </source>
</evidence>
<evidence type="ECO:0000256" key="6">
    <source>
        <dbReference type="ARBA" id="ARBA00022723"/>
    </source>
</evidence>
<evidence type="ECO:0000313" key="11">
    <source>
        <dbReference type="EMBL" id="ASV75995.1"/>
    </source>
</evidence>
<dbReference type="AlphaFoldDB" id="A0A286RJ50"/>
<gene>
    <name evidence="11" type="ORF">THTE_3393</name>
</gene>
<evidence type="ECO:0000256" key="8">
    <source>
        <dbReference type="ARBA" id="ARBA00023239"/>
    </source>
</evidence>
<evidence type="ECO:0000256" key="4">
    <source>
        <dbReference type="ARBA" id="ARBA00012982"/>
    </source>
</evidence>
<dbReference type="Pfam" id="PF01242">
    <property type="entry name" value="PTPS"/>
    <property type="match status" value="1"/>
</dbReference>
<comment type="pathway">
    <text evidence="2">Purine metabolism; 7-cyano-7-deazaguanine biosynthesis.</text>
</comment>
<dbReference type="GO" id="GO:0046872">
    <property type="term" value="F:metal ion binding"/>
    <property type="evidence" value="ECO:0007669"/>
    <property type="project" value="UniProtKB-KW"/>
</dbReference>
<dbReference type="InterPro" id="IPR038418">
    <property type="entry name" value="6-PTP_synth/QueD_sf"/>
</dbReference>
<comment type="similarity">
    <text evidence="3">Belongs to the PTPS family. QueD subfamily.</text>
</comment>
<sequence>MGEGFEIRIGREAVQFSAAHFLVFGPDSAEAVHGHDFSVEVAVTGNLLDPGWVMDFLVLHRFVQEIVEPLDHKVLLPAKNPWLRLEMLGDELVRASLGKWSWQFPAVHCFLLPVCNVTAELLAQYIGGILKGRIEAELPGSMERLRVEVFETPHYSARWTYVRQEGESRC</sequence>
<dbReference type="Proteomes" id="UP000215086">
    <property type="component" value="Chromosome"/>
</dbReference>
<organism evidence="11 12">
    <name type="scientific">Thermogutta terrifontis</name>
    <dbReference type="NCBI Taxonomy" id="1331910"/>
    <lineage>
        <taxon>Bacteria</taxon>
        <taxon>Pseudomonadati</taxon>
        <taxon>Planctomycetota</taxon>
        <taxon>Planctomycetia</taxon>
        <taxon>Pirellulales</taxon>
        <taxon>Thermoguttaceae</taxon>
        <taxon>Thermogutta</taxon>
    </lineage>
</organism>
<keyword evidence="8" id="KW-0456">Lyase</keyword>
<reference evidence="11 12" key="1">
    <citation type="journal article" name="Front. Microbiol.">
        <title>Sugar Metabolism of the First Thermophilic Planctomycete Thermogutta terrifontis: Comparative Genomic and Transcriptomic Approaches.</title>
        <authorList>
            <person name="Elcheninov A.G."/>
            <person name="Menzel P."/>
            <person name="Gudbergsdottir S.R."/>
            <person name="Slesarev A.I."/>
            <person name="Kadnikov V.V."/>
            <person name="Krogh A."/>
            <person name="Bonch-Osmolovskaya E.A."/>
            <person name="Peng X."/>
            <person name="Kublanov I.V."/>
        </authorList>
    </citation>
    <scope>NUCLEOTIDE SEQUENCE [LARGE SCALE GENOMIC DNA]</scope>
    <source>
        <strain evidence="11 12">R1</strain>
    </source>
</reference>
<dbReference type="InterPro" id="IPR007115">
    <property type="entry name" value="6-PTP_synth/QueD"/>
</dbReference>
<dbReference type="UniPathway" id="UPA00391"/>